<dbReference type="Gene3D" id="2.60.120.10">
    <property type="entry name" value="Jelly Rolls"/>
    <property type="match status" value="1"/>
</dbReference>
<dbReference type="Gene3D" id="1.10.10.60">
    <property type="entry name" value="Homeodomain-like"/>
    <property type="match status" value="2"/>
</dbReference>
<reference evidence="6 7" key="1">
    <citation type="journal article" date="2020" name="Cell Host Microbe">
        <title>Functional and Genomic Variation between Human-Derived Isolates of Lachnospiraceae Reveals Inter- and Intra-Species Diversity.</title>
        <authorList>
            <person name="Sorbara M.T."/>
            <person name="Littmann E.R."/>
            <person name="Fontana E."/>
            <person name="Moody T.U."/>
            <person name="Kohout C.E."/>
            <person name="Gjonbalaj M."/>
            <person name="Eaton V."/>
            <person name="Seok R."/>
            <person name="Leiner I.M."/>
            <person name="Pamer E.G."/>
        </authorList>
    </citation>
    <scope>NUCLEOTIDE SEQUENCE [LARGE SCALE GENOMIC DNA]</scope>
    <source>
        <strain evidence="6 7">MSK.1.17</strain>
    </source>
</reference>
<comment type="caution">
    <text evidence="5">The sequence shown here is derived from an EMBL/GenBank/DDBJ whole genome shotgun (WGS) entry which is preliminary data.</text>
</comment>
<dbReference type="PANTHER" id="PTHR43280:SF2">
    <property type="entry name" value="HTH-TYPE TRANSCRIPTIONAL REGULATOR EXSA"/>
    <property type="match status" value="1"/>
</dbReference>
<protein>
    <submittedName>
        <fullName evidence="5">Helix-turn-helix domain-containing protein</fullName>
    </submittedName>
    <submittedName>
        <fullName evidence="6">Helix-turn-helix transcriptional regulator</fullName>
    </submittedName>
</protein>
<dbReference type="CDD" id="cd02208">
    <property type="entry name" value="cupin_RmlC-like"/>
    <property type="match status" value="1"/>
</dbReference>
<dbReference type="SUPFAM" id="SSF51182">
    <property type="entry name" value="RmlC-like cupins"/>
    <property type="match status" value="1"/>
</dbReference>
<evidence type="ECO:0000256" key="3">
    <source>
        <dbReference type="ARBA" id="ARBA00023163"/>
    </source>
</evidence>
<dbReference type="Pfam" id="PF12833">
    <property type="entry name" value="HTH_18"/>
    <property type="match status" value="1"/>
</dbReference>
<dbReference type="Proteomes" id="UP000669239">
    <property type="component" value="Unassembled WGS sequence"/>
</dbReference>
<evidence type="ECO:0000313" key="6">
    <source>
        <dbReference type="EMBL" id="NSJ51539.1"/>
    </source>
</evidence>
<reference evidence="6" key="2">
    <citation type="submission" date="2020-02" db="EMBL/GenBank/DDBJ databases">
        <authorList>
            <person name="Littmann E."/>
            <person name="Sorbara M."/>
        </authorList>
    </citation>
    <scope>NUCLEOTIDE SEQUENCE</scope>
    <source>
        <strain evidence="6">MSK.1.17</strain>
    </source>
</reference>
<proteinExistence type="predicted"/>
<evidence type="ECO:0000313" key="8">
    <source>
        <dbReference type="Proteomes" id="UP001299608"/>
    </source>
</evidence>
<evidence type="ECO:0000256" key="1">
    <source>
        <dbReference type="ARBA" id="ARBA00023015"/>
    </source>
</evidence>
<dbReference type="SMART" id="SM00342">
    <property type="entry name" value="HTH_ARAC"/>
    <property type="match status" value="1"/>
</dbReference>
<keyword evidence="2" id="KW-0238">DNA-binding</keyword>
<keyword evidence="7" id="KW-1185">Reference proteome</keyword>
<dbReference type="GO" id="GO:0043565">
    <property type="term" value="F:sequence-specific DNA binding"/>
    <property type="evidence" value="ECO:0007669"/>
    <property type="project" value="InterPro"/>
</dbReference>
<dbReference type="EMBL" id="JAKNGE010000044">
    <property type="protein sequence ID" value="MCG4748849.1"/>
    <property type="molecule type" value="Genomic_DNA"/>
</dbReference>
<name>A0AAW5C149_9FIRM</name>
<dbReference type="InterPro" id="IPR011051">
    <property type="entry name" value="RmlC_Cupin_sf"/>
</dbReference>
<dbReference type="AlphaFoldDB" id="A0AAW5C149"/>
<organism evidence="5 8">
    <name type="scientific">Enterocloster aldenensis</name>
    <dbReference type="NCBI Taxonomy" id="358742"/>
    <lineage>
        <taxon>Bacteria</taxon>
        <taxon>Bacillati</taxon>
        <taxon>Bacillota</taxon>
        <taxon>Clostridia</taxon>
        <taxon>Lachnospirales</taxon>
        <taxon>Lachnospiraceae</taxon>
        <taxon>Enterocloster</taxon>
    </lineage>
</organism>
<reference evidence="5" key="3">
    <citation type="submission" date="2022-01" db="EMBL/GenBank/DDBJ databases">
        <title>Collection of gut derived symbiotic bacterial strains cultured from healthy donors.</title>
        <authorList>
            <person name="Lin H."/>
            <person name="Kohout C."/>
            <person name="Waligurski E."/>
            <person name="Pamer E.G."/>
        </authorList>
    </citation>
    <scope>NUCLEOTIDE SEQUENCE</scope>
    <source>
        <strain evidence="5">DFI.6.55</strain>
    </source>
</reference>
<dbReference type="InterPro" id="IPR018060">
    <property type="entry name" value="HTH_AraC"/>
</dbReference>
<keyword evidence="3" id="KW-0804">Transcription</keyword>
<dbReference type="Proteomes" id="UP001299608">
    <property type="component" value="Unassembled WGS sequence"/>
</dbReference>
<evidence type="ECO:0000259" key="4">
    <source>
        <dbReference type="PROSITE" id="PS01124"/>
    </source>
</evidence>
<dbReference type="InterPro" id="IPR009057">
    <property type="entry name" value="Homeodomain-like_sf"/>
</dbReference>
<dbReference type="InterPro" id="IPR014710">
    <property type="entry name" value="RmlC-like_jellyroll"/>
</dbReference>
<dbReference type="PROSITE" id="PS01124">
    <property type="entry name" value="HTH_ARAC_FAMILY_2"/>
    <property type="match status" value="1"/>
</dbReference>
<dbReference type="SUPFAM" id="SSF46689">
    <property type="entry name" value="Homeodomain-like"/>
    <property type="match status" value="2"/>
</dbReference>
<keyword evidence="1" id="KW-0805">Transcription regulation</keyword>
<dbReference type="RefSeq" id="WP_117561037.1">
    <property type="nucleotide sequence ID" value="NZ_JAAITT010000042.1"/>
</dbReference>
<dbReference type="EMBL" id="JAAITT010000042">
    <property type="protein sequence ID" value="NSJ51539.1"/>
    <property type="molecule type" value="Genomic_DNA"/>
</dbReference>
<evidence type="ECO:0000256" key="2">
    <source>
        <dbReference type="ARBA" id="ARBA00023125"/>
    </source>
</evidence>
<dbReference type="PANTHER" id="PTHR43280">
    <property type="entry name" value="ARAC-FAMILY TRANSCRIPTIONAL REGULATOR"/>
    <property type="match status" value="1"/>
</dbReference>
<dbReference type="GO" id="GO:0003700">
    <property type="term" value="F:DNA-binding transcription factor activity"/>
    <property type="evidence" value="ECO:0007669"/>
    <property type="project" value="InterPro"/>
</dbReference>
<sequence length="315" mass="35822">MIVQKIAHCTDSILTQEMARIGLEDYGVVVTWYTNQNNKQSVVHSHPYHEIVLPVSGSNVLYAFQGSLYTLHPGEMVFFPAEIYHSGRYTVTDIVSNRLVVQISAEIWDYAIHASGLINPDWQKNIVILSADAVSAFDLRGHLERMAQIPWIKKAYQETVLNCELMELQLFINQLVEEQHTKSPSLTSALISRAVEYIQKHYTEPTLTVASLAENIFISREHLSRAFKEYTMESIHGYINNLRMQHFRRDIAAGHSVLDACTNSGFGSYNSFLKSFRNLYGMTPTQYRAQLNSIEKRSLNTYNSLAGACRFGNDT</sequence>
<evidence type="ECO:0000313" key="7">
    <source>
        <dbReference type="Proteomes" id="UP000669239"/>
    </source>
</evidence>
<evidence type="ECO:0000313" key="5">
    <source>
        <dbReference type="EMBL" id="MCG4748849.1"/>
    </source>
</evidence>
<accession>A0AAW5C149</accession>
<gene>
    <name evidence="6" type="ORF">G5B36_22910</name>
    <name evidence="5" type="ORF">L0N08_25875</name>
</gene>
<feature type="domain" description="HTH araC/xylS-type" evidence="4">
    <location>
        <begin position="192"/>
        <end position="290"/>
    </location>
</feature>